<feature type="transmembrane region" description="Helical" evidence="2">
    <location>
        <begin position="119"/>
        <end position="140"/>
    </location>
</feature>
<reference evidence="3 4" key="1">
    <citation type="journal article" date="2013" name="Mar. Genomics">
        <title>Expression of sulfatases in Rhodopirellula baltica and the diversity of sulfatases in the genus Rhodopirellula.</title>
        <authorList>
            <person name="Wegner C.E."/>
            <person name="Richter-Heitmann T."/>
            <person name="Klindworth A."/>
            <person name="Klockow C."/>
            <person name="Richter M."/>
            <person name="Achstetter T."/>
            <person name="Glockner F.O."/>
            <person name="Harder J."/>
        </authorList>
    </citation>
    <scope>NUCLEOTIDE SEQUENCE [LARGE SCALE GENOMIC DNA]</scope>
    <source>
        <strain evidence="3 4">SM41</strain>
    </source>
</reference>
<evidence type="ECO:0000256" key="2">
    <source>
        <dbReference type="SAM" id="Phobius"/>
    </source>
</evidence>
<feature type="region of interest" description="Disordered" evidence="1">
    <location>
        <begin position="1"/>
        <end position="39"/>
    </location>
</feature>
<gene>
    <name evidence="3" type="ORF">RSSM_06432</name>
</gene>
<proteinExistence type="predicted"/>
<feature type="compositionally biased region" description="Polar residues" evidence="1">
    <location>
        <begin position="1"/>
        <end position="13"/>
    </location>
</feature>
<feature type="transmembrane region" description="Helical" evidence="2">
    <location>
        <begin position="152"/>
        <end position="174"/>
    </location>
</feature>
<keyword evidence="2" id="KW-1133">Transmembrane helix</keyword>
<dbReference type="OrthoDB" id="275411at2"/>
<keyword evidence="4" id="KW-1185">Reference proteome</keyword>
<dbReference type="PATRIC" id="fig|1263870.3.peg.6815"/>
<evidence type="ECO:0000313" key="4">
    <source>
        <dbReference type="Proteomes" id="UP000011885"/>
    </source>
</evidence>
<organism evidence="3 4">
    <name type="scientific">Rhodopirellula sallentina SM41</name>
    <dbReference type="NCBI Taxonomy" id="1263870"/>
    <lineage>
        <taxon>Bacteria</taxon>
        <taxon>Pseudomonadati</taxon>
        <taxon>Planctomycetota</taxon>
        <taxon>Planctomycetia</taxon>
        <taxon>Pirellulales</taxon>
        <taxon>Pirellulaceae</taxon>
        <taxon>Rhodopirellula</taxon>
    </lineage>
</organism>
<name>M5U2Q1_9BACT</name>
<dbReference type="Proteomes" id="UP000011885">
    <property type="component" value="Unassembled WGS sequence"/>
</dbReference>
<accession>M5U2Q1</accession>
<feature type="transmembrane region" description="Helical" evidence="2">
    <location>
        <begin position="216"/>
        <end position="241"/>
    </location>
</feature>
<protein>
    <submittedName>
        <fullName evidence="3">Membrane protein</fullName>
    </submittedName>
</protein>
<comment type="caution">
    <text evidence="3">The sequence shown here is derived from an EMBL/GenBank/DDBJ whole genome shotgun (WGS) entry which is preliminary data.</text>
</comment>
<sequence length="254" mass="27454">MKAPNPYQTSNFVDESASGDAETLTNKHPDEEVNGKAEEPIDTTSRRLTRIGQVVLATYFVLLFPVWLSMAMAVWSDTASDLVAFVRLNRGQFVLLGVLLVVGLVGGVGCSFTPRRERVSLWLANFLKILVIGAGGWVVLSGRSGNFSLNLMPLFLAVLFAMWMISEASVLGFLRATATRNNERAAMHACEVGIGCLAAAAGCFSAWALVKHSASASLLGLLLTGVTFSTAVAISIAIWVLRWFPIMRRSEIKS</sequence>
<feature type="transmembrane region" description="Helical" evidence="2">
    <location>
        <begin position="54"/>
        <end position="73"/>
    </location>
</feature>
<feature type="transmembrane region" description="Helical" evidence="2">
    <location>
        <begin position="93"/>
        <end position="112"/>
    </location>
</feature>
<keyword evidence="2" id="KW-0472">Membrane</keyword>
<evidence type="ECO:0000256" key="1">
    <source>
        <dbReference type="SAM" id="MobiDB-lite"/>
    </source>
</evidence>
<feature type="transmembrane region" description="Helical" evidence="2">
    <location>
        <begin position="186"/>
        <end position="210"/>
    </location>
</feature>
<dbReference type="EMBL" id="ANOH01000446">
    <property type="protein sequence ID" value="EMI52141.1"/>
    <property type="molecule type" value="Genomic_DNA"/>
</dbReference>
<dbReference type="RefSeq" id="WP_008688381.1">
    <property type="nucleotide sequence ID" value="NZ_ANOH01000446.1"/>
</dbReference>
<evidence type="ECO:0000313" key="3">
    <source>
        <dbReference type="EMBL" id="EMI52141.1"/>
    </source>
</evidence>
<dbReference type="AlphaFoldDB" id="M5U2Q1"/>
<keyword evidence="2" id="KW-0812">Transmembrane</keyword>
<feature type="compositionally biased region" description="Basic and acidic residues" evidence="1">
    <location>
        <begin position="25"/>
        <end position="39"/>
    </location>
</feature>